<reference evidence="5" key="1">
    <citation type="submission" date="2022-11" db="UniProtKB">
        <authorList>
            <consortium name="WormBaseParasite"/>
        </authorList>
    </citation>
    <scope>IDENTIFICATION</scope>
</reference>
<dbReference type="InterPro" id="IPR052823">
    <property type="entry name" value="SXP/RAL-2_related"/>
</dbReference>
<dbReference type="PANTHER" id="PTHR21593">
    <property type="entry name" value="PRION-LIKE- Q/N-RICH -DOMAIN-BEARING PROTEIN PROTEIN"/>
    <property type="match status" value="1"/>
</dbReference>
<feature type="compositionally biased region" description="Pro residues" evidence="1">
    <location>
        <begin position="191"/>
        <end position="203"/>
    </location>
</feature>
<evidence type="ECO:0000313" key="5">
    <source>
        <dbReference type="WBParaSite" id="PDA_v2.g16215.t1"/>
    </source>
</evidence>
<evidence type="ECO:0000259" key="3">
    <source>
        <dbReference type="Pfam" id="PF02520"/>
    </source>
</evidence>
<dbReference type="InterPro" id="IPR003677">
    <property type="entry name" value="ANIS5_cation-bd"/>
</dbReference>
<dbReference type="Proteomes" id="UP000887578">
    <property type="component" value="Unplaced"/>
</dbReference>
<protein>
    <submittedName>
        <fullName evidence="5">SXP/RAL-2 family protein Ani s 5-like cation-binding domain-containing protein</fullName>
    </submittedName>
</protein>
<keyword evidence="2" id="KW-0732">Signal</keyword>
<name>A0A914PK93_9BILA</name>
<sequence length="215" mass="23125">MFKAAIFATAFVVIGISAAPMMNVSEGPLMMGPPPPPPPPGGPAGPPPPPPGPPGPPSPFGGPAELEKDLSEEQRQKLHEILENNTETKQQIKDNLQSFFDEIGGNISANFNEMQTKMESMKTEMESKQLEAASNLTDSAKSFISQMKDIRENMSITPEKERQQIKELFDGISDEIKNELKSTKGLMLGPMGPPPPPAPPPHGGLPHLHFTTVSA</sequence>
<dbReference type="SUPFAM" id="SSF58113">
    <property type="entry name" value="Apolipoprotein A-I"/>
    <property type="match status" value="1"/>
</dbReference>
<evidence type="ECO:0000256" key="2">
    <source>
        <dbReference type="SAM" id="SignalP"/>
    </source>
</evidence>
<dbReference type="Pfam" id="PF02520">
    <property type="entry name" value="ANIS5_cation-bd"/>
    <property type="match status" value="1"/>
</dbReference>
<feature type="region of interest" description="Disordered" evidence="1">
    <location>
        <begin position="184"/>
        <end position="215"/>
    </location>
</feature>
<accession>A0A914PK93</accession>
<evidence type="ECO:0000313" key="4">
    <source>
        <dbReference type="Proteomes" id="UP000887578"/>
    </source>
</evidence>
<feature type="compositionally biased region" description="Pro residues" evidence="1">
    <location>
        <begin position="31"/>
        <end position="60"/>
    </location>
</feature>
<feature type="domain" description="SXP/RAL-2 family protein Ani s 5-like cation-binding" evidence="3">
    <location>
        <begin position="73"/>
        <end position="176"/>
    </location>
</feature>
<dbReference type="AlphaFoldDB" id="A0A914PK93"/>
<feature type="compositionally biased region" description="Basic and acidic residues" evidence="1">
    <location>
        <begin position="65"/>
        <end position="75"/>
    </location>
</feature>
<organism evidence="4 5">
    <name type="scientific">Panagrolaimus davidi</name>
    <dbReference type="NCBI Taxonomy" id="227884"/>
    <lineage>
        <taxon>Eukaryota</taxon>
        <taxon>Metazoa</taxon>
        <taxon>Ecdysozoa</taxon>
        <taxon>Nematoda</taxon>
        <taxon>Chromadorea</taxon>
        <taxon>Rhabditida</taxon>
        <taxon>Tylenchina</taxon>
        <taxon>Panagrolaimomorpha</taxon>
        <taxon>Panagrolaimoidea</taxon>
        <taxon>Panagrolaimidae</taxon>
        <taxon>Panagrolaimus</taxon>
    </lineage>
</organism>
<evidence type="ECO:0000256" key="1">
    <source>
        <dbReference type="SAM" id="MobiDB-lite"/>
    </source>
</evidence>
<dbReference type="WBParaSite" id="PDA_v2.g16215.t1">
    <property type="protein sequence ID" value="PDA_v2.g16215.t1"/>
    <property type="gene ID" value="PDA_v2.g16215"/>
</dbReference>
<dbReference type="PANTHER" id="PTHR21593:SF36">
    <property type="entry name" value="DUF148 DOMAIN-CONTAINING PROTEIN-RELATED"/>
    <property type="match status" value="1"/>
</dbReference>
<feature type="signal peptide" evidence="2">
    <location>
        <begin position="1"/>
        <end position="18"/>
    </location>
</feature>
<keyword evidence="4" id="KW-1185">Reference proteome</keyword>
<feature type="region of interest" description="Disordered" evidence="1">
    <location>
        <begin position="30"/>
        <end position="75"/>
    </location>
</feature>
<proteinExistence type="predicted"/>
<feature type="chain" id="PRO_5037456705" evidence="2">
    <location>
        <begin position="19"/>
        <end position="215"/>
    </location>
</feature>